<gene>
    <name evidence="1" type="ORF">QMA06_16280</name>
</gene>
<name>A0ABT7ZZ42_9FLAO</name>
<reference evidence="1 2" key="1">
    <citation type="journal article" date="2023" name="Int. J. Syst. Evol. Microbiol.">
        <title>Winogradskyella bathintestinalis sp. nov., isolated from the intestine of the deep-sea loosejaw dragonfish, Malacosteus niger.</title>
        <authorList>
            <person name="Uniacke-Lowe S."/>
            <person name="Johnson C.N."/>
            <person name="Stanton C."/>
            <person name="Hill C."/>
            <person name="Ross P."/>
        </authorList>
    </citation>
    <scope>NUCLEOTIDE SEQUENCE [LARGE SCALE GENOMIC DNA]</scope>
    <source>
        <strain evidence="1 2">APC 3343</strain>
    </source>
</reference>
<dbReference type="EMBL" id="JASDDK010000020">
    <property type="protein sequence ID" value="MDN3494280.1"/>
    <property type="molecule type" value="Genomic_DNA"/>
</dbReference>
<dbReference type="Proteomes" id="UP001231197">
    <property type="component" value="Unassembled WGS sequence"/>
</dbReference>
<dbReference type="RefSeq" id="WP_290207980.1">
    <property type="nucleotide sequence ID" value="NZ_JASDDK010000020.1"/>
</dbReference>
<dbReference type="PROSITE" id="PS51257">
    <property type="entry name" value="PROKAR_LIPOPROTEIN"/>
    <property type="match status" value="1"/>
</dbReference>
<comment type="caution">
    <text evidence="1">The sequence shown here is derived from an EMBL/GenBank/DDBJ whole genome shotgun (WGS) entry which is preliminary data.</text>
</comment>
<organism evidence="1 2">
    <name type="scientific">Winogradskyella bathintestinalis</name>
    <dbReference type="NCBI Taxonomy" id="3035208"/>
    <lineage>
        <taxon>Bacteria</taxon>
        <taxon>Pseudomonadati</taxon>
        <taxon>Bacteroidota</taxon>
        <taxon>Flavobacteriia</taxon>
        <taxon>Flavobacteriales</taxon>
        <taxon>Flavobacteriaceae</taxon>
        <taxon>Winogradskyella</taxon>
    </lineage>
</organism>
<accession>A0ABT7ZZ42</accession>
<proteinExistence type="predicted"/>
<sequence>MKNILFLLMIFSLLSCKNKSRNYDSNSSYSSSYYEDEDGYTDGTYCAEIEYYYYKTGTRSTYTLEVEIEDNELTIIYWPNGGWLDDSHFYPPDISDGYAEFESDRGVEYTIEITGEEGDCYTSSSAPSENSFVDDEEDQICPRCGDSKYSYDDYCDSCTDEEENTCSNCGAYEYGVYGGLCSSCQDDEDDDW</sequence>
<keyword evidence="2" id="KW-1185">Reference proteome</keyword>
<evidence type="ECO:0000313" key="1">
    <source>
        <dbReference type="EMBL" id="MDN3494280.1"/>
    </source>
</evidence>
<evidence type="ECO:0000313" key="2">
    <source>
        <dbReference type="Proteomes" id="UP001231197"/>
    </source>
</evidence>
<protein>
    <submittedName>
        <fullName evidence="1">Uncharacterized protein</fullName>
    </submittedName>
</protein>